<dbReference type="GO" id="GO:0000160">
    <property type="term" value="P:phosphorelay signal transduction system"/>
    <property type="evidence" value="ECO:0007669"/>
    <property type="project" value="InterPro"/>
</dbReference>
<dbReference type="Gene3D" id="3.40.50.2300">
    <property type="match status" value="1"/>
</dbReference>
<keyword evidence="1" id="KW-0597">Phosphoprotein</keyword>
<dbReference type="Pfam" id="PF00072">
    <property type="entry name" value="Response_reg"/>
    <property type="match status" value="1"/>
</dbReference>
<dbReference type="SMART" id="SM00448">
    <property type="entry name" value="REC"/>
    <property type="match status" value="1"/>
</dbReference>
<dbReference type="AlphaFoldDB" id="B3QSA1"/>
<gene>
    <name evidence="3" type="ordered locus">Ctha_0020</name>
</gene>
<dbReference type="SUPFAM" id="SSF52172">
    <property type="entry name" value="CheY-like"/>
    <property type="match status" value="1"/>
</dbReference>
<keyword evidence="4" id="KW-1185">Reference proteome</keyword>
<protein>
    <submittedName>
        <fullName evidence="3">Response regulator receiver protein</fullName>
    </submittedName>
</protein>
<name>B3QSA1_CHLT3</name>
<dbReference type="RefSeq" id="WP_012498576.1">
    <property type="nucleotide sequence ID" value="NC_011026.1"/>
</dbReference>
<dbReference type="PROSITE" id="PS50110">
    <property type="entry name" value="RESPONSE_REGULATORY"/>
    <property type="match status" value="1"/>
</dbReference>
<feature type="modified residue" description="4-aspartylphosphate" evidence="1">
    <location>
        <position position="60"/>
    </location>
</feature>
<dbReference type="InterPro" id="IPR001789">
    <property type="entry name" value="Sig_transdc_resp-reg_receiver"/>
</dbReference>
<dbReference type="KEGG" id="cts:Ctha_0020"/>
<dbReference type="STRING" id="517418.Ctha_0020"/>
<evidence type="ECO:0000313" key="4">
    <source>
        <dbReference type="Proteomes" id="UP000001208"/>
    </source>
</evidence>
<evidence type="ECO:0000256" key="1">
    <source>
        <dbReference type="PROSITE-ProRule" id="PRU00169"/>
    </source>
</evidence>
<dbReference type="InterPro" id="IPR052893">
    <property type="entry name" value="TCS_response_regulator"/>
</dbReference>
<dbReference type="PANTHER" id="PTHR44520">
    <property type="entry name" value="RESPONSE REGULATOR RCP1-RELATED"/>
    <property type="match status" value="1"/>
</dbReference>
<evidence type="ECO:0000259" key="2">
    <source>
        <dbReference type="PROSITE" id="PS50110"/>
    </source>
</evidence>
<reference evidence="3 4" key="1">
    <citation type="submission" date="2008-06" db="EMBL/GenBank/DDBJ databases">
        <title>Complete sequence of Chloroherpeton thalassium ATCC 35110.</title>
        <authorList>
            <consortium name="US DOE Joint Genome Institute"/>
            <person name="Lucas S."/>
            <person name="Copeland A."/>
            <person name="Lapidus A."/>
            <person name="Glavina del Rio T."/>
            <person name="Dalin E."/>
            <person name="Tice H."/>
            <person name="Bruce D."/>
            <person name="Goodwin L."/>
            <person name="Pitluck S."/>
            <person name="Schmutz J."/>
            <person name="Larimer F."/>
            <person name="Land M."/>
            <person name="Hauser L."/>
            <person name="Kyrpides N."/>
            <person name="Mikhailova N."/>
            <person name="Liu Z."/>
            <person name="Li T."/>
            <person name="Zhao F."/>
            <person name="Overmann J."/>
            <person name="Bryant D.A."/>
            <person name="Richardson P."/>
        </authorList>
    </citation>
    <scope>NUCLEOTIDE SEQUENCE [LARGE SCALE GENOMIC DNA]</scope>
    <source>
        <strain evidence="4">ATCC 35110 / GB-78</strain>
    </source>
</reference>
<dbReference type="OrthoDB" id="7631574at2"/>
<feature type="domain" description="Response regulatory" evidence="2">
    <location>
        <begin position="6"/>
        <end position="127"/>
    </location>
</feature>
<evidence type="ECO:0000313" key="3">
    <source>
        <dbReference type="EMBL" id="ACF12492.1"/>
    </source>
</evidence>
<dbReference type="EMBL" id="CP001100">
    <property type="protein sequence ID" value="ACF12492.1"/>
    <property type="molecule type" value="Genomic_DNA"/>
</dbReference>
<organism evidence="3 4">
    <name type="scientific">Chloroherpeton thalassium (strain ATCC 35110 / GB-78)</name>
    <dbReference type="NCBI Taxonomy" id="517418"/>
    <lineage>
        <taxon>Bacteria</taxon>
        <taxon>Pseudomonadati</taxon>
        <taxon>Chlorobiota</taxon>
        <taxon>Chlorobiia</taxon>
        <taxon>Chlorobiales</taxon>
        <taxon>Chloroherpetonaceae</taxon>
        <taxon>Chloroherpeton</taxon>
    </lineage>
</organism>
<dbReference type="eggNOG" id="COG0745">
    <property type="taxonomic scope" value="Bacteria"/>
</dbReference>
<dbReference type="Proteomes" id="UP000001208">
    <property type="component" value="Chromosome"/>
</dbReference>
<dbReference type="CDD" id="cd17557">
    <property type="entry name" value="REC_Rcp-like"/>
    <property type="match status" value="1"/>
</dbReference>
<dbReference type="HOGENOM" id="CLU_000445_69_17_10"/>
<sequence>MKSDKSILLVEDDKVDVMTVKRALKEIRVTNKVYVVGNGEEALTFLHEPSNERPAIILLDINMPKMNGIEFLKVAKNDEEIKRIPTIVLTTSRDDWDRVQSFDLGAAGYMIKPVDYLQFVEVMRTIDMYWSLSEMP</sequence>
<accession>B3QSA1</accession>
<proteinExistence type="predicted"/>
<dbReference type="InterPro" id="IPR011006">
    <property type="entry name" value="CheY-like_superfamily"/>
</dbReference>